<evidence type="ECO:0000256" key="1">
    <source>
        <dbReference type="ARBA" id="ARBA00009085"/>
    </source>
</evidence>
<reference evidence="12" key="3">
    <citation type="journal article" date="2020" name="Curr. Biol.">
        <title>Chromatin organization in early land plants reveals an ancestral association between H3K27me3, transposons, and constitutive heterochromatin.</title>
        <authorList>
            <person name="Montgomery S.A."/>
            <person name="Tanizawa Y."/>
            <person name="Galik B."/>
            <person name="Wang N."/>
            <person name="Ito T."/>
            <person name="Mochizuki T."/>
            <person name="Akimcheva S."/>
            <person name="Bowman J.L."/>
            <person name="Cognat V."/>
            <person name="Marechal-Drouard L."/>
            <person name="Ekker H."/>
            <person name="Hong S.F."/>
            <person name="Kohchi T."/>
            <person name="Lin S.S."/>
            <person name="Liu L.D."/>
            <person name="Nakamura Y."/>
            <person name="Valeeva L.R."/>
            <person name="Shakirov E.V."/>
            <person name="Shippen D.E."/>
            <person name="Wei W.L."/>
            <person name="Yagura M."/>
            <person name="Yamaoka S."/>
            <person name="Yamato K.T."/>
            <person name="Liu C."/>
            <person name="Berger F."/>
        </authorList>
    </citation>
    <scope>NUCLEOTIDE SEQUENCE [LARGE SCALE GENOMIC DNA]</scope>
    <source>
        <strain evidence="12">Tak-1</strain>
    </source>
</reference>
<evidence type="ECO:0000313" key="11">
    <source>
        <dbReference type="Proteomes" id="UP000077202"/>
    </source>
</evidence>
<keyword evidence="3 5" id="KW-0863">Zinc-finger</keyword>
<evidence type="ECO:0000256" key="6">
    <source>
        <dbReference type="SAM" id="MobiDB-lite"/>
    </source>
</evidence>
<dbReference type="SUPFAM" id="SSF57850">
    <property type="entry name" value="RING/U-box"/>
    <property type="match status" value="1"/>
</dbReference>
<dbReference type="GO" id="GO:0004843">
    <property type="term" value="F:cysteine-type deubiquitinase activity"/>
    <property type="evidence" value="ECO:0007669"/>
    <property type="project" value="InterPro"/>
</dbReference>
<evidence type="ECO:0000313" key="9">
    <source>
        <dbReference type="EMBL" id="BBN17728.1"/>
    </source>
</evidence>
<feature type="region of interest" description="Disordered" evidence="6">
    <location>
        <begin position="243"/>
        <end position="262"/>
    </location>
</feature>
<dbReference type="PROSITE" id="PS00972">
    <property type="entry name" value="USP_1"/>
    <property type="match status" value="1"/>
</dbReference>
<dbReference type="PROSITE" id="PS50235">
    <property type="entry name" value="USP_3"/>
    <property type="match status" value="1"/>
</dbReference>
<dbReference type="PANTHER" id="PTHR21646:SF39">
    <property type="entry name" value="UBIQUITIN CARBOXYL-TERMINAL HYDROLASE 16"/>
    <property type="match status" value="1"/>
</dbReference>
<dbReference type="InterPro" id="IPR028889">
    <property type="entry name" value="USP"/>
</dbReference>
<feature type="region of interest" description="Disordered" evidence="6">
    <location>
        <begin position="1"/>
        <end position="44"/>
    </location>
</feature>
<dbReference type="InterPro" id="IPR018200">
    <property type="entry name" value="USP_CS"/>
</dbReference>
<dbReference type="InterPro" id="IPR038765">
    <property type="entry name" value="Papain-like_cys_pep_sf"/>
</dbReference>
<dbReference type="SMART" id="SM00290">
    <property type="entry name" value="ZnF_UBP"/>
    <property type="match status" value="1"/>
</dbReference>
<dbReference type="GO" id="GO:0008270">
    <property type="term" value="F:zinc ion binding"/>
    <property type="evidence" value="ECO:0007669"/>
    <property type="project" value="UniProtKB-KW"/>
</dbReference>
<dbReference type="EMBL" id="AP019872">
    <property type="protein sequence ID" value="BBN17728.1"/>
    <property type="molecule type" value="Genomic_DNA"/>
</dbReference>
<dbReference type="InterPro" id="IPR001607">
    <property type="entry name" value="Znf_UBP"/>
</dbReference>
<dbReference type="Gene3D" id="3.90.70.10">
    <property type="entry name" value="Cysteine proteinases"/>
    <property type="match status" value="2"/>
</dbReference>
<dbReference type="GO" id="GO:0016579">
    <property type="term" value="P:protein deubiquitination"/>
    <property type="evidence" value="ECO:0007669"/>
    <property type="project" value="InterPro"/>
</dbReference>
<evidence type="ECO:0000313" key="12">
    <source>
        <dbReference type="Proteomes" id="UP001162541"/>
    </source>
</evidence>
<accession>A0A176VIM7</accession>
<dbReference type="InterPro" id="IPR050185">
    <property type="entry name" value="Ub_carboxyl-term_hydrolase"/>
</dbReference>
<dbReference type="EMBL" id="LVLJ01003652">
    <property type="protein sequence ID" value="OAE20263.1"/>
    <property type="molecule type" value="Genomic_DNA"/>
</dbReference>
<dbReference type="PROSITE" id="PS00973">
    <property type="entry name" value="USP_2"/>
    <property type="match status" value="1"/>
</dbReference>
<dbReference type="Pfam" id="PF00443">
    <property type="entry name" value="UCH"/>
    <property type="match status" value="1"/>
</dbReference>
<comment type="similarity">
    <text evidence="1">Belongs to the peptidase C19 family.</text>
</comment>
<organism evidence="10 11">
    <name type="scientific">Marchantia polymorpha subsp. ruderalis</name>
    <dbReference type="NCBI Taxonomy" id="1480154"/>
    <lineage>
        <taxon>Eukaryota</taxon>
        <taxon>Viridiplantae</taxon>
        <taxon>Streptophyta</taxon>
        <taxon>Embryophyta</taxon>
        <taxon>Marchantiophyta</taxon>
        <taxon>Marchantiopsida</taxon>
        <taxon>Marchantiidae</taxon>
        <taxon>Marchantiales</taxon>
        <taxon>Marchantiaceae</taxon>
        <taxon>Marchantia</taxon>
    </lineage>
</organism>
<gene>
    <name evidence="10" type="ORF">AXG93_4010s1000</name>
    <name evidence="9" type="ORF">Mp_7g16560</name>
</gene>
<protein>
    <submittedName>
        <fullName evidence="10">Uncharacterized protein</fullName>
    </submittedName>
</protein>
<dbReference type="Proteomes" id="UP001162541">
    <property type="component" value="Chromosome 7"/>
</dbReference>
<feature type="region of interest" description="Disordered" evidence="6">
    <location>
        <begin position="967"/>
        <end position="988"/>
    </location>
</feature>
<evidence type="ECO:0000259" key="8">
    <source>
        <dbReference type="PROSITE" id="PS50271"/>
    </source>
</evidence>
<evidence type="ECO:0000259" key="7">
    <source>
        <dbReference type="PROSITE" id="PS50235"/>
    </source>
</evidence>
<dbReference type="PANTHER" id="PTHR21646">
    <property type="entry name" value="UBIQUITIN CARBOXYL-TERMINAL HYDROLASE"/>
    <property type="match status" value="1"/>
</dbReference>
<keyword evidence="2" id="KW-0479">Metal-binding</keyword>
<sequence length="1317" mass="141971">MGKRAKKKVQSAPGKLVSGSRIASSSPSSVTSSPADSGRSGEKCNGSVETGCLHGANIDKLRTQLSKSSAIHCLECAKLRSGPAGGKDRRVKGKPVKKKVHNPSAVSPSPEEKSNSHKLWICLSCGHAGCGHLGSPGTNNSEKLVAKQGIVGRGHAWQHWLQLKHPMVMQCGDEFACWCFQCEAAHEHKPSDMEIEKPSEDEVDASVSPSRVELLHQSAKLVRKKLAEQVVEVKELSVDGADQEEGNVQSLTGPENGVVEDGEAGKPKRIIKGLMNLGNTCFFNSVMQNLLGVEVLRNHFLVESANFEGPLTTSLRKFFQEIAVLPPGETVGMNGLEGGLKRGAKARGGWSGMDGVHNPKGLFGAICSKVPRFKGYQQQDSHELLKCLLDGLHTEEETARKLFPTASSKAENRDNGVLANGDEREHSGVLSAPENGPDGLDKKKQVTSETFVERVFGGQLSSTVSCCECGHSSVVYEPFLDLSLSIPVRSSPKQPPPLQSVTEQATMRVLSKNQRTQSFKSKNAELTVKTGGRSDMHDDVLNSSSSQIAGLGTPLLLLPPPPPKESNVDNLTLSTVSDDTSWLEFLGGEEDLEPQITFGCAPNPDEYLSVGCASNPNFQMGSVYLEDGAYTTQAGSSEADASMHALDAHRFTEVGDVNGLDGSFGTTIISVDHSLEPLPCEKLLLLEAPRQSWSETHIHSHWFESERSNYESSDGPEENGYIQIRGGSDSQVLLLTQGNDTGFFSPELIADNSSNLGTSAEQSGNCGDDSKLHSEFVTGPSGAGLSLDSTTGDGDVCTTLEAQGDYDGVASLFDEEDNTEYPMHGPFPLNHDASGYEGSSGFEEVGLDDVLDLGKINCEGRDDWLVCANDRQEVDSEEVTVSLEGCLQIFTRPEVLSGDNAWGCENCTNKYHENLAAALVRKSVTFPQKDPVKRIAKKGRFEPGNSASDVSDLDSLAGDMSVKLSRSEEDLRVDHEDKGVREDAASDHTYKSDFSLDKGAKCNGTGTGIVTVKMYATEDVQSLGAQKTRTCTAGEPPASCGNDHSLVSSGVEEQGGDSLQDVGFENTGQVNIRFDSVTTVQENGDHPSVHLTSEPMRLLDAGKNCLSNGSVITIVHGKDASGDQSSNPSDCVESGECDVEKSEAEVSTGGQPEKVVSSSSSCRTLKLTKTRSKKVVAEPRKIIKQEATKRYLISKAPPVLVVQLKRFARDMRGRLSKLYGSVTFQEWLDLHPYVDHRHVTSQNCRYRLTGTVEHTGTLKGGHYVAYVRGPPAPTAPGLKHDPTGESSWYHISDSYVRQTSLDAVLKSEAYLLFYERC</sequence>
<name>A0A176VIM7_MARPO</name>
<evidence type="ECO:0000313" key="10">
    <source>
        <dbReference type="EMBL" id="OAE20263.1"/>
    </source>
</evidence>
<keyword evidence="11" id="KW-1185">Reference proteome</keyword>
<feature type="compositionally biased region" description="Low complexity" evidence="6">
    <location>
        <begin position="17"/>
        <end position="38"/>
    </location>
</feature>
<evidence type="ECO:0000256" key="5">
    <source>
        <dbReference type="PROSITE-ProRule" id="PRU00502"/>
    </source>
</evidence>
<dbReference type="Pfam" id="PF02148">
    <property type="entry name" value="zf-UBP"/>
    <property type="match status" value="1"/>
</dbReference>
<feature type="domain" description="USP" evidence="7">
    <location>
        <begin position="272"/>
        <end position="1317"/>
    </location>
</feature>
<dbReference type="InterPro" id="IPR001394">
    <property type="entry name" value="Peptidase_C19_UCH"/>
</dbReference>
<evidence type="ECO:0000256" key="4">
    <source>
        <dbReference type="ARBA" id="ARBA00022833"/>
    </source>
</evidence>
<reference evidence="9" key="2">
    <citation type="journal article" date="2019" name="Curr. Biol.">
        <title>Chromatin organization in early land plants reveals an ancestral association between H3K27me3, transposons, and constitutive heterochromatin.</title>
        <authorList>
            <person name="Montgomery S.A."/>
            <person name="Tanizawa Y."/>
            <person name="Galik B."/>
            <person name="Wang N."/>
            <person name="Ito T."/>
            <person name="Mochizuki T."/>
            <person name="Akimcheva S."/>
            <person name="Bowman J."/>
            <person name="Cognat V."/>
            <person name="Drouard L."/>
            <person name="Ekker H."/>
            <person name="Houng S."/>
            <person name="Kohchi T."/>
            <person name="Lin S."/>
            <person name="Liu L.D."/>
            <person name="Nakamura Y."/>
            <person name="Valeeva L.R."/>
            <person name="Shakirov E.V."/>
            <person name="Shippen D.E."/>
            <person name="Wei W."/>
            <person name="Yagura M."/>
            <person name="Yamaoka S."/>
            <person name="Yamato K.T."/>
            <person name="Liu C."/>
            <person name="Berger F."/>
        </authorList>
    </citation>
    <scope>NUCLEOTIDE SEQUENCE [LARGE SCALE GENOMIC DNA]</scope>
    <source>
        <strain evidence="9">Tak-1</strain>
    </source>
</reference>
<dbReference type="Proteomes" id="UP000077202">
    <property type="component" value="Unassembled WGS sequence"/>
</dbReference>
<feature type="region of interest" description="Disordered" evidence="6">
    <location>
        <begin position="401"/>
        <end position="441"/>
    </location>
</feature>
<dbReference type="Gene3D" id="3.30.40.10">
    <property type="entry name" value="Zinc/RING finger domain, C3HC4 (zinc finger)"/>
    <property type="match status" value="1"/>
</dbReference>
<feature type="region of interest" description="Disordered" evidence="6">
    <location>
        <begin position="83"/>
        <end position="113"/>
    </location>
</feature>
<evidence type="ECO:0000256" key="3">
    <source>
        <dbReference type="ARBA" id="ARBA00022771"/>
    </source>
</evidence>
<feature type="compositionally biased region" description="Basic residues" evidence="6">
    <location>
        <begin position="89"/>
        <end position="101"/>
    </location>
</feature>
<dbReference type="PROSITE" id="PS50271">
    <property type="entry name" value="ZF_UBP"/>
    <property type="match status" value="1"/>
</dbReference>
<feature type="domain" description="UBP-type" evidence="8">
    <location>
        <begin position="74"/>
        <end position="209"/>
    </location>
</feature>
<reference evidence="10 11" key="1">
    <citation type="submission" date="2016-03" db="EMBL/GenBank/DDBJ databases">
        <title>Mechanisms controlling the formation of the plant cell surface in tip-growing cells are functionally conserved among land plants.</title>
        <authorList>
            <person name="Honkanen S."/>
            <person name="Jones V.A."/>
            <person name="Morieri G."/>
            <person name="Champion C."/>
            <person name="Hetherington A.J."/>
            <person name="Kelly S."/>
            <person name="Saint-Marcoux D."/>
            <person name="Proust H."/>
            <person name="Prescott H."/>
            <person name="Dolan L."/>
        </authorList>
    </citation>
    <scope>NUCLEOTIDE SEQUENCE [LARGE SCALE GENOMIC DNA]</scope>
    <source>
        <strain evidence="11">cv. Tak-1 and cv. Tak-2</strain>
        <tissue evidence="10">Whole gametophyte</tissue>
    </source>
</reference>
<keyword evidence="4" id="KW-0862">Zinc</keyword>
<evidence type="ECO:0000256" key="2">
    <source>
        <dbReference type="ARBA" id="ARBA00022723"/>
    </source>
</evidence>
<dbReference type="InterPro" id="IPR013083">
    <property type="entry name" value="Znf_RING/FYVE/PHD"/>
</dbReference>
<dbReference type="SUPFAM" id="SSF54001">
    <property type="entry name" value="Cysteine proteinases"/>
    <property type="match status" value="1"/>
</dbReference>
<proteinExistence type="inferred from homology"/>